<evidence type="ECO:0000313" key="12">
    <source>
        <dbReference type="Proteomes" id="UP000323717"/>
    </source>
</evidence>
<comment type="subunit">
    <text evidence="2 10">Homotetramer.</text>
</comment>
<comment type="caution">
    <text evidence="11">The sequence shown here is derived from an EMBL/GenBank/DDBJ whole genome shotgun (WGS) entry which is preliminary data.</text>
</comment>
<reference evidence="11 12" key="1">
    <citation type="journal article" date="2019" name="Nat. Med.">
        <title>A library of human gut bacterial isolates paired with longitudinal multiomics data enables mechanistic microbiome research.</title>
        <authorList>
            <person name="Poyet M."/>
            <person name="Groussin M."/>
            <person name="Gibbons S.M."/>
            <person name="Avila-Pacheco J."/>
            <person name="Jiang X."/>
            <person name="Kearney S.M."/>
            <person name="Perrotta A.R."/>
            <person name="Berdy B."/>
            <person name="Zhao S."/>
            <person name="Lieberman T.D."/>
            <person name="Swanson P.K."/>
            <person name="Smith M."/>
            <person name="Roesemann S."/>
            <person name="Alexander J.E."/>
            <person name="Rich S.A."/>
            <person name="Livny J."/>
            <person name="Vlamakis H."/>
            <person name="Clish C."/>
            <person name="Bullock K."/>
            <person name="Deik A."/>
            <person name="Scott J."/>
            <person name="Pierce K.A."/>
            <person name="Xavier R.J."/>
            <person name="Alm E.J."/>
        </authorList>
    </citation>
    <scope>NUCLEOTIDE SEQUENCE [LARGE SCALE GENOMIC DNA]</scope>
    <source>
        <strain evidence="11 12">BIOML-A163</strain>
    </source>
</reference>
<evidence type="ECO:0000256" key="9">
    <source>
        <dbReference type="RuleBase" id="RU000609"/>
    </source>
</evidence>
<evidence type="ECO:0000256" key="5">
    <source>
        <dbReference type="ARBA" id="ARBA00022723"/>
    </source>
</evidence>
<dbReference type="PANTHER" id="PTHR48408:SF1">
    <property type="entry name" value="XYLOSE ISOMERASE"/>
    <property type="match status" value="1"/>
</dbReference>
<evidence type="ECO:0000256" key="2">
    <source>
        <dbReference type="ARBA" id="ARBA00011881"/>
    </source>
</evidence>
<dbReference type="GO" id="GO:0046872">
    <property type="term" value="F:metal ion binding"/>
    <property type="evidence" value="ECO:0007669"/>
    <property type="project" value="UniProtKB-KW"/>
</dbReference>
<evidence type="ECO:0000256" key="8">
    <source>
        <dbReference type="ARBA" id="ARBA00033659"/>
    </source>
</evidence>
<comment type="subcellular location">
    <subcellularLocation>
        <location evidence="10">Cytoplasm</location>
    </subcellularLocation>
</comment>
<evidence type="ECO:0000256" key="6">
    <source>
        <dbReference type="ARBA" id="ARBA00023235"/>
    </source>
</evidence>
<dbReference type="GO" id="GO:0042732">
    <property type="term" value="P:D-xylose metabolic process"/>
    <property type="evidence" value="ECO:0007669"/>
    <property type="project" value="UniProtKB-KW"/>
</dbReference>
<sequence>MATKEFFPGIEKIKFEGKDSKNPMAFRYYDAEKVINGKKMKDWLRFAMAWWHTLCAEGGDQFGGGTKQFPWNSNADAIQAAKDKMDAGFEFMQKMGIEYYCFHDVDLVSEGASIEEYEANLKAIVAYAKQKQAETGIKLLWGTANVFGHARYMNGAATNPDFDVVARAAVQIKNAIDATIELGGQNYVFWGGREGYMSLLN</sequence>
<accession>A0A5M5BPY8</accession>
<evidence type="ECO:0000256" key="7">
    <source>
        <dbReference type="ARBA" id="ARBA00023277"/>
    </source>
</evidence>
<keyword evidence="5 9" id="KW-0479">Metal-binding</keyword>
<gene>
    <name evidence="11" type="ORF">F3D71_31740</name>
</gene>
<evidence type="ECO:0000256" key="1">
    <source>
        <dbReference type="ARBA" id="ARBA00005765"/>
    </source>
</evidence>
<evidence type="ECO:0000313" key="11">
    <source>
        <dbReference type="EMBL" id="KAA3930846.1"/>
    </source>
</evidence>
<dbReference type="EMBL" id="VWLE01001026">
    <property type="protein sequence ID" value="KAA3930846.1"/>
    <property type="molecule type" value="Genomic_DNA"/>
</dbReference>
<dbReference type="GO" id="GO:0005737">
    <property type="term" value="C:cytoplasm"/>
    <property type="evidence" value="ECO:0007669"/>
    <property type="project" value="UniProtKB-SubCell"/>
</dbReference>
<dbReference type="Gene3D" id="3.20.20.150">
    <property type="entry name" value="Divalent-metal-dependent TIM barrel enzymes"/>
    <property type="match status" value="1"/>
</dbReference>
<dbReference type="InterPro" id="IPR036237">
    <property type="entry name" value="Xyl_isomerase-like_sf"/>
</dbReference>
<dbReference type="InterPro" id="IPR001998">
    <property type="entry name" value="Xylose_isomerase"/>
</dbReference>
<organism evidence="11 12">
    <name type="scientific">Bacteroides ovatus</name>
    <dbReference type="NCBI Taxonomy" id="28116"/>
    <lineage>
        <taxon>Bacteria</taxon>
        <taxon>Pseudomonadati</taxon>
        <taxon>Bacteroidota</taxon>
        <taxon>Bacteroidia</taxon>
        <taxon>Bacteroidales</taxon>
        <taxon>Bacteroidaceae</taxon>
        <taxon>Bacteroides</taxon>
    </lineage>
</organism>
<dbReference type="Proteomes" id="UP000323717">
    <property type="component" value="Unassembled WGS sequence"/>
</dbReference>
<evidence type="ECO:0000256" key="4">
    <source>
        <dbReference type="ARBA" id="ARBA00022629"/>
    </source>
</evidence>
<dbReference type="SUPFAM" id="SSF51658">
    <property type="entry name" value="Xylose isomerase-like"/>
    <property type="match status" value="1"/>
</dbReference>
<dbReference type="PANTHER" id="PTHR48408">
    <property type="match status" value="1"/>
</dbReference>
<feature type="non-terminal residue" evidence="11">
    <location>
        <position position="201"/>
    </location>
</feature>
<evidence type="ECO:0000256" key="3">
    <source>
        <dbReference type="ARBA" id="ARBA00011958"/>
    </source>
</evidence>
<comment type="similarity">
    <text evidence="1 9">Belongs to the xylose isomerase family.</text>
</comment>
<dbReference type="PROSITE" id="PS51415">
    <property type="entry name" value="XYLOSE_ISOMERASE"/>
    <property type="match status" value="1"/>
</dbReference>
<proteinExistence type="inferred from homology"/>
<evidence type="ECO:0000256" key="10">
    <source>
        <dbReference type="RuleBase" id="RU000610"/>
    </source>
</evidence>
<dbReference type="AlphaFoldDB" id="A0A5M5BPY8"/>
<protein>
    <recommendedName>
        <fullName evidence="3 9">Xylose isomerase</fullName>
        <ecNumber evidence="3 9">5.3.1.5</ecNumber>
    </recommendedName>
</protein>
<comment type="catalytic activity">
    <reaction evidence="8 9">
        <text>alpha-D-xylose = alpha-D-xylulofuranose</text>
        <dbReference type="Rhea" id="RHEA:22816"/>
        <dbReference type="ChEBI" id="CHEBI:28518"/>
        <dbReference type="ChEBI" id="CHEBI:188998"/>
        <dbReference type="EC" id="5.3.1.5"/>
    </reaction>
</comment>
<dbReference type="EC" id="5.3.1.5" evidence="3 9"/>
<keyword evidence="7 9" id="KW-0119">Carbohydrate metabolism</keyword>
<keyword evidence="6 9" id="KW-0413">Isomerase</keyword>
<name>A0A5M5BPY8_BACOV</name>
<keyword evidence="4 9" id="KW-0859">Xylose metabolism</keyword>
<dbReference type="PRINTS" id="PR00688">
    <property type="entry name" value="XYLOSISMRASE"/>
</dbReference>
<dbReference type="GO" id="GO:0009045">
    <property type="term" value="F:xylose isomerase activity"/>
    <property type="evidence" value="ECO:0007669"/>
    <property type="project" value="UniProtKB-EC"/>
</dbReference>